<evidence type="ECO:0000313" key="11">
    <source>
        <dbReference type="EMBL" id="OBA28350.1"/>
    </source>
</evidence>
<accession>A0A1B7THX5</accession>
<evidence type="ECO:0000256" key="9">
    <source>
        <dbReference type="SAM" id="MobiDB-lite"/>
    </source>
</evidence>
<dbReference type="SUPFAM" id="SSF57959">
    <property type="entry name" value="Leucine zipper domain"/>
    <property type="match status" value="1"/>
</dbReference>
<dbReference type="Proteomes" id="UP000092321">
    <property type="component" value="Unassembled WGS sequence"/>
</dbReference>
<keyword evidence="6" id="KW-0804">Transcription</keyword>
<keyword evidence="4" id="KW-0238">DNA-binding</keyword>
<dbReference type="InterPro" id="IPR046347">
    <property type="entry name" value="bZIP_sf"/>
</dbReference>
<comment type="subcellular location">
    <subcellularLocation>
        <location evidence="1">Nucleus</location>
    </subcellularLocation>
</comment>
<dbReference type="Gene3D" id="3.30.160.60">
    <property type="entry name" value="Classic Zinc Finger"/>
    <property type="match status" value="1"/>
</dbReference>
<dbReference type="InterPro" id="IPR004827">
    <property type="entry name" value="bZIP"/>
</dbReference>
<dbReference type="PROSITE" id="PS50217">
    <property type="entry name" value="BZIP"/>
    <property type="match status" value="1"/>
</dbReference>
<feature type="domain" description="BZIP" evidence="10">
    <location>
        <begin position="7"/>
        <end position="55"/>
    </location>
</feature>
<evidence type="ECO:0000256" key="1">
    <source>
        <dbReference type="ARBA" id="ARBA00004123"/>
    </source>
</evidence>
<keyword evidence="12" id="KW-1185">Reference proteome</keyword>
<dbReference type="SMART" id="SM00338">
    <property type="entry name" value="BRLZ"/>
    <property type="match status" value="1"/>
</dbReference>
<evidence type="ECO:0000256" key="7">
    <source>
        <dbReference type="ARBA" id="ARBA00023242"/>
    </source>
</evidence>
<evidence type="ECO:0000256" key="2">
    <source>
        <dbReference type="ARBA" id="ARBA00022605"/>
    </source>
</evidence>
<feature type="compositionally biased region" description="Basic and acidic residues" evidence="9">
    <location>
        <begin position="10"/>
        <end position="22"/>
    </location>
</feature>
<dbReference type="GO" id="GO:0003700">
    <property type="term" value="F:DNA-binding transcription factor activity"/>
    <property type="evidence" value="ECO:0007669"/>
    <property type="project" value="InterPro"/>
</dbReference>
<dbReference type="Pfam" id="PF07716">
    <property type="entry name" value="bZIP_2"/>
    <property type="match status" value="1"/>
</dbReference>
<keyword evidence="5" id="KW-0010">Activator</keyword>
<dbReference type="GO" id="GO:0005634">
    <property type="term" value="C:nucleus"/>
    <property type="evidence" value="ECO:0007669"/>
    <property type="project" value="UniProtKB-SubCell"/>
</dbReference>
<keyword evidence="2" id="KW-0028">Amino-acid biosynthesis</keyword>
<evidence type="ECO:0000259" key="10">
    <source>
        <dbReference type="PROSITE" id="PS50217"/>
    </source>
</evidence>
<protein>
    <submittedName>
        <fullName evidence="11">Gcn4 basic Domain, leucine zipper complexed with AtfCREB site Dna</fullName>
    </submittedName>
</protein>
<gene>
    <name evidence="11" type="ORF">HANVADRAFT_14990</name>
</gene>
<evidence type="ECO:0000313" key="12">
    <source>
        <dbReference type="Proteomes" id="UP000092321"/>
    </source>
</evidence>
<reference evidence="12" key="1">
    <citation type="journal article" date="2016" name="Proc. Natl. Acad. Sci. U.S.A.">
        <title>Comparative genomics of biotechnologically important yeasts.</title>
        <authorList>
            <person name="Riley R."/>
            <person name="Haridas S."/>
            <person name="Wolfe K.H."/>
            <person name="Lopes M.R."/>
            <person name="Hittinger C.T."/>
            <person name="Goeker M."/>
            <person name="Salamov A.A."/>
            <person name="Wisecaver J.H."/>
            <person name="Long T.M."/>
            <person name="Calvey C.H."/>
            <person name="Aerts A.L."/>
            <person name="Barry K.W."/>
            <person name="Choi C."/>
            <person name="Clum A."/>
            <person name="Coughlan A.Y."/>
            <person name="Deshpande S."/>
            <person name="Douglass A.P."/>
            <person name="Hanson S.J."/>
            <person name="Klenk H.-P."/>
            <person name="LaButti K.M."/>
            <person name="Lapidus A."/>
            <person name="Lindquist E.A."/>
            <person name="Lipzen A.M."/>
            <person name="Meier-Kolthoff J.P."/>
            <person name="Ohm R.A."/>
            <person name="Otillar R.P."/>
            <person name="Pangilinan J.L."/>
            <person name="Peng Y."/>
            <person name="Rokas A."/>
            <person name="Rosa C.A."/>
            <person name="Scheuner C."/>
            <person name="Sibirny A.A."/>
            <person name="Slot J.C."/>
            <person name="Stielow J.B."/>
            <person name="Sun H."/>
            <person name="Kurtzman C.P."/>
            <person name="Blackwell M."/>
            <person name="Grigoriev I.V."/>
            <person name="Jeffries T.W."/>
        </authorList>
    </citation>
    <scope>NUCLEOTIDE SEQUENCE [LARGE SCALE GENOMIC DNA]</scope>
    <source>
        <strain evidence="12">NRRL Y-1626</strain>
    </source>
</reference>
<proteinExistence type="inferred from homology"/>
<dbReference type="EMBL" id="LXPE01000004">
    <property type="protein sequence ID" value="OBA28350.1"/>
    <property type="molecule type" value="Genomic_DNA"/>
</dbReference>
<evidence type="ECO:0000256" key="4">
    <source>
        <dbReference type="ARBA" id="ARBA00023125"/>
    </source>
</evidence>
<evidence type="ECO:0000256" key="8">
    <source>
        <dbReference type="ARBA" id="ARBA00061302"/>
    </source>
</evidence>
<evidence type="ECO:0000256" key="5">
    <source>
        <dbReference type="ARBA" id="ARBA00023159"/>
    </source>
</evidence>
<dbReference type="GO" id="GO:0003677">
    <property type="term" value="F:DNA binding"/>
    <property type="evidence" value="ECO:0007669"/>
    <property type="project" value="UniProtKB-KW"/>
</dbReference>
<feature type="non-terminal residue" evidence="11">
    <location>
        <position position="1"/>
    </location>
</feature>
<comment type="similarity">
    <text evidence="8">Belongs to the bZIP family. GCN4 subfamily.</text>
</comment>
<keyword evidence="7" id="KW-0539">Nucleus</keyword>
<organism evidence="11 12">
    <name type="scientific">Hanseniaspora valbyensis NRRL Y-1626</name>
    <dbReference type="NCBI Taxonomy" id="766949"/>
    <lineage>
        <taxon>Eukaryota</taxon>
        <taxon>Fungi</taxon>
        <taxon>Dikarya</taxon>
        <taxon>Ascomycota</taxon>
        <taxon>Saccharomycotina</taxon>
        <taxon>Saccharomycetes</taxon>
        <taxon>Saccharomycodales</taxon>
        <taxon>Saccharomycodaceae</taxon>
        <taxon>Hanseniaspora</taxon>
    </lineage>
</organism>
<dbReference type="OrthoDB" id="3972958at2759"/>
<comment type="caution">
    <text evidence="11">The sequence shown here is derived from an EMBL/GenBank/DDBJ whole genome shotgun (WGS) entry which is preliminary data.</text>
</comment>
<dbReference type="PROSITE" id="PS00036">
    <property type="entry name" value="BZIP_BASIC"/>
    <property type="match status" value="1"/>
</dbReference>
<feature type="non-terminal residue" evidence="11">
    <location>
        <position position="55"/>
    </location>
</feature>
<evidence type="ECO:0000256" key="3">
    <source>
        <dbReference type="ARBA" id="ARBA00023015"/>
    </source>
</evidence>
<keyword evidence="3" id="KW-0805">Transcription regulation</keyword>
<dbReference type="GO" id="GO:0008652">
    <property type="term" value="P:amino acid biosynthetic process"/>
    <property type="evidence" value="ECO:0007669"/>
    <property type="project" value="UniProtKB-KW"/>
</dbReference>
<name>A0A1B7THX5_9ASCO</name>
<sequence length="55" mass="6422">IVSSEISDPVEAKRAKNTEAARRSRARKMQRMNELEDRVSQLLKENELLKQRLAQ</sequence>
<evidence type="ECO:0000256" key="6">
    <source>
        <dbReference type="ARBA" id="ARBA00023163"/>
    </source>
</evidence>
<feature type="region of interest" description="Disordered" evidence="9">
    <location>
        <begin position="1"/>
        <end position="34"/>
    </location>
</feature>
<dbReference type="FunFam" id="3.30.160.60:FF:001491">
    <property type="entry name" value="Cross-pathway control protein A"/>
    <property type="match status" value="1"/>
</dbReference>
<dbReference type="AlphaFoldDB" id="A0A1B7THX5"/>